<evidence type="ECO:0000256" key="1">
    <source>
        <dbReference type="SAM" id="MobiDB-lite"/>
    </source>
</evidence>
<dbReference type="Proteomes" id="UP001187415">
    <property type="component" value="Unassembled WGS sequence"/>
</dbReference>
<dbReference type="AlphaFoldDB" id="A0AA88MUA4"/>
<dbReference type="EMBL" id="JAUPFM010000008">
    <property type="protein sequence ID" value="KAK2845116.1"/>
    <property type="molecule type" value="Genomic_DNA"/>
</dbReference>
<evidence type="ECO:0000313" key="2">
    <source>
        <dbReference type="EMBL" id="KAK2845116.1"/>
    </source>
</evidence>
<protein>
    <submittedName>
        <fullName evidence="2">Uncharacterized protein</fullName>
    </submittedName>
</protein>
<sequence length="115" mass="12416">MTVPLLWGLPDPQMVTQHVARAADSQAIGSVQLPSSPPLSESTGLSLDTGEPEGVGAECKRIGCPNTPVKGRRAAESNSHEDEPWPQRHDIDTGERKEPFNHKSGIVASGNRRRQ</sequence>
<accession>A0AA88MUA4</accession>
<feature type="region of interest" description="Disordered" evidence="1">
    <location>
        <begin position="26"/>
        <end position="115"/>
    </location>
</feature>
<feature type="compositionally biased region" description="Basic and acidic residues" evidence="1">
    <location>
        <begin position="73"/>
        <end position="101"/>
    </location>
</feature>
<comment type="caution">
    <text evidence="2">The sequence shown here is derived from an EMBL/GenBank/DDBJ whole genome shotgun (WGS) entry which is preliminary data.</text>
</comment>
<name>A0AA88MUA4_CHASR</name>
<feature type="compositionally biased region" description="Polar residues" evidence="1">
    <location>
        <begin position="27"/>
        <end position="46"/>
    </location>
</feature>
<organism evidence="2 3">
    <name type="scientific">Channa striata</name>
    <name type="common">Snakehead murrel</name>
    <name type="synonym">Ophicephalus striatus</name>
    <dbReference type="NCBI Taxonomy" id="64152"/>
    <lineage>
        <taxon>Eukaryota</taxon>
        <taxon>Metazoa</taxon>
        <taxon>Chordata</taxon>
        <taxon>Craniata</taxon>
        <taxon>Vertebrata</taxon>
        <taxon>Euteleostomi</taxon>
        <taxon>Actinopterygii</taxon>
        <taxon>Neopterygii</taxon>
        <taxon>Teleostei</taxon>
        <taxon>Neoteleostei</taxon>
        <taxon>Acanthomorphata</taxon>
        <taxon>Anabantaria</taxon>
        <taxon>Anabantiformes</taxon>
        <taxon>Channoidei</taxon>
        <taxon>Channidae</taxon>
        <taxon>Channa</taxon>
    </lineage>
</organism>
<reference evidence="2" key="1">
    <citation type="submission" date="2023-07" db="EMBL/GenBank/DDBJ databases">
        <title>Chromosome-level Genome Assembly of Striped Snakehead (Channa striata).</title>
        <authorList>
            <person name="Liu H."/>
        </authorList>
    </citation>
    <scope>NUCLEOTIDE SEQUENCE</scope>
    <source>
        <strain evidence="2">Gz</strain>
        <tissue evidence="2">Muscle</tissue>
    </source>
</reference>
<gene>
    <name evidence="2" type="ORF">Q5P01_011775</name>
</gene>
<keyword evidence="3" id="KW-1185">Reference proteome</keyword>
<evidence type="ECO:0000313" key="3">
    <source>
        <dbReference type="Proteomes" id="UP001187415"/>
    </source>
</evidence>
<proteinExistence type="predicted"/>